<evidence type="ECO:0000313" key="1">
    <source>
        <dbReference type="EMBL" id="MFB4197298.1"/>
    </source>
</evidence>
<dbReference type="EMBL" id="JBHGBT010000030">
    <property type="protein sequence ID" value="MFB4197298.1"/>
    <property type="molecule type" value="Genomic_DNA"/>
</dbReference>
<evidence type="ECO:0000313" key="2">
    <source>
        <dbReference type="Proteomes" id="UP001577267"/>
    </source>
</evidence>
<dbReference type="Proteomes" id="UP001577267">
    <property type="component" value="Unassembled WGS sequence"/>
</dbReference>
<reference evidence="1 2" key="1">
    <citation type="submission" date="2024-09" db="EMBL/GenBank/DDBJ databases">
        <title>Draft genome sequence of multifaceted antimicrobials producing Streptomyces sp. strain FH1.</title>
        <authorList>
            <person name="Hassan F."/>
            <person name="Ali H."/>
            <person name="Hassan N."/>
            <person name="Nawaz A."/>
        </authorList>
    </citation>
    <scope>NUCLEOTIDE SEQUENCE [LARGE SCALE GENOMIC DNA]</scope>
    <source>
        <strain evidence="1 2">FH1</strain>
    </source>
</reference>
<protein>
    <submittedName>
        <fullName evidence="1">Uncharacterized protein</fullName>
    </submittedName>
</protein>
<sequence>MKGARALLAVRTPAKGQAAAATMTGEAGVRRPALADLASVRAFAGEVIPSRSTS</sequence>
<gene>
    <name evidence="1" type="ORF">ACE11A_23420</name>
</gene>
<dbReference type="RefSeq" id="WP_375065647.1">
    <property type="nucleotide sequence ID" value="NZ_JBHGBT010000030.1"/>
</dbReference>
<accession>A0ABV4ZT60</accession>
<proteinExistence type="predicted"/>
<keyword evidence="2" id="KW-1185">Reference proteome</keyword>
<organism evidence="1 2">
    <name type="scientific">Streptomyces carpaticus</name>
    <dbReference type="NCBI Taxonomy" id="285558"/>
    <lineage>
        <taxon>Bacteria</taxon>
        <taxon>Bacillati</taxon>
        <taxon>Actinomycetota</taxon>
        <taxon>Actinomycetes</taxon>
        <taxon>Kitasatosporales</taxon>
        <taxon>Streptomycetaceae</taxon>
        <taxon>Streptomyces</taxon>
    </lineage>
</organism>
<comment type="caution">
    <text evidence="1">The sequence shown here is derived from an EMBL/GenBank/DDBJ whole genome shotgun (WGS) entry which is preliminary data.</text>
</comment>
<name>A0ABV4ZT60_9ACTN</name>